<protein>
    <submittedName>
        <fullName evidence="6">AraC family transcriptional regulator</fullName>
    </submittedName>
</protein>
<evidence type="ECO:0000256" key="2">
    <source>
        <dbReference type="ARBA" id="ARBA00023125"/>
    </source>
</evidence>
<dbReference type="InterPro" id="IPR050204">
    <property type="entry name" value="AraC_XylS_family_regulators"/>
</dbReference>
<feature type="domain" description="HTH araC/xylS-type" evidence="5">
    <location>
        <begin position="207"/>
        <end position="305"/>
    </location>
</feature>
<dbReference type="EMBL" id="JAVRFE010000004">
    <property type="protein sequence ID" value="MDT0455015.1"/>
    <property type="molecule type" value="Genomic_DNA"/>
</dbReference>
<evidence type="ECO:0000259" key="5">
    <source>
        <dbReference type="PROSITE" id="PS01124"/>
    </source>
</evidence>
<dbReference type="Proteomes" id="UP001180551">
    <property type="component" value="Unassembled WGS sequence"/>
</dbReference>
<comment type="caution">
    <text evidence="6">The sequence shown here is derived from an EMBL/GenBank/DDBJ whole genome shotgun (WGS) entry which is preliminary data.</text>
</comment>
<dbReference type="InterPro" id="IPR011051">
    <property type="entry name" value="RmlC_Cupin_sf"/>
</dbReference>
<keyword evidence="3" id="KW-0804">Transcription</keyword>
<reference evidence="6" key="1">
    <citation type="submission" date="2024-05" db="EMBL/GenBank/DDBJ databases">
        <title>30 novel species of actinomycetes from the DSMZ collection.</title>
        <authorList>
            <person name="Nouioui I."/>
        </authorList>
    </citation>
    <scope>NUCLEOTIDE SEQUENCE</scope>
    <source>
        <strain evidence="6">DSM 41527</strain>
    </source>
</reference>
<dbReference type="RefSeq" id="WP_311622432.1">
    <property type="nucleotide sequence ID" value="NZ_JAVRFE010000004.1"/>
</dbReference>
<evidence type="ECO:0000256" key="1">
    <source>
        <dbReference type="ARBA" id="ARBA00023015"/>
    </source>
</evidence>
<dbReference type="SUPFAM" id="SSF51182">
    <property type="entry name" value="RmlC-like cupins"/>
    <property type="match status" value="1"/>
</dbReference>
<evidence type="ECO:0000256" key="4">
    <source>
        <dbReference type="SAM" id="MobiDB-lite"/>
    </source>
</evidence>
<gene>
    <name evidence="6" type="ORF">RM550_04570</name>
</gene>
<dbReference type="SMART" id="SM00342">
    <property type="entry name" value="HTH_ARAC"/>
    <property type="match status" value="1"/>
</dbReference>
<keyword evidence="2" id="KW-0238">DNA-binding</keyword>
<dbReference type="InterPro" id="IPR003313">
    <property type="entry name" value="AraC-bd"/>
</dbReference>
<evidence type="ECO:0000256" key="3">
    <source>
        <dbReference type="ARBA" id="ARBA00023163"/>
    </source>
</evidence>
<accession>A0ABU2T3Z9</accession>
<feature type="region of interest" description="Disordered" evidence="4">
    <location>
        <begin position="175"/>
        <end position="198"/>
    </location>
</feature>
<keyword evidence="7" id="KW-1185">Reference proteome</keyword>
<sequence>MKNGQLPGVWQLRYTPAPGAQFDVEMLSFAHLRLMDRSRQRTRPQRPDFHVMGLVQSGVGRHTADFIDHPLRERTVVWIRPGVVHRWTDVDDLEGPLLLFAQGFPPAPGPAARAAADVFGPACWQLDEDTWELAIRAADHLRHEHTAAVSNPRLASVPLLAHLLSALVLRVLPTEPAGPPTGTPSQHEPGHEPGLAPGHEAEHAVFRRYRAAVEERFAQHHHVRDYASVLGYDPRTLTRATRAATGLGAKQFLDQRILLEAKRLLAHTDLPAARCAERLGFHDAANFTTFFQRQAGLSPRRWRTRHDGGGR</sequence>
<dbReference type="SUPFAM" id="SSF46689">
    <property type="entry name" value="Homeodomain-like"/>
    <property type="match status" value="1"/>
</dbReference>
<dbReference type="Gene3D" id="1.10.10.60">
    <property type="entry name" value="Homeodomain-like"/>
    <property type="match status" value="1"/>
</dbReference>
<proteinExistence type="predicted"/>
<name>A0ABU2T3Z9_9ACTN</name>
<dbReference type="PROSITE" id="PS01124">
    <property type="entry name" value="HTH_ARAC_FAMILY_2"/>
    <property type="match status" value="1"/>
</dbReference>
<dbReference type="InterPro" id="IPR018060">
    <property type="entry name" value="HTH_AraC"/>
</dbReference>
<dbReference type="PANTHER" id="PTHR46796:SF6">
    <property type="entry name" value="ARAC SUBFAMILY"/>
    <property type="match status" value="1"/>
</dbReference>
<dbReference type="InterPro" id="IPR009057">
    <property type="entry name" value="Homeodomain-like_sf"/>
</dbReference>
<keyword evidence="1" id="KW-0805">Transcription regulation</keyword>
<evidence type="ECO:0000313" key="6">
    <source>
        <dbReference type="EMBL" id="MDT0455015.1"/>
    </source>
</evidence>
<dbReference type="PANTHER" id="PTHR46796">
    <property type="entry name" value="HTH-TYPE TRANSCRIPTIONAL ACTIVATOR RHAS-RELATED"/>
    <property type="match status" value="1"/>
</dbReference>
<dbReference type="Pfam" id="PF02311">
    <property type="entry name" value="AraC_binding"/>
    <property type="match status" value="1"/>
</dbReference>
<organism evidence="6 7">
    <name type="scientific">Streptomyces mooreae</name>
    <dbReference type="NCBI Taxonomy" id="3075523"/>
    <lineage>
        <taxon>Bacteria</taxon>
        <taxon>Bacillati</taxon>
        <taxon>Actinomycetota</taxon>
        <taxon>Actinomycetes</taxon>
        <taxon>Kitasatosporales</taxon>
        <taxon>Streptomycetaceae</taxon>
        <taxon>Streptomyces</taxon>
    </lineage>
</organism>
<evidence type="ECO:0000313" key="7">
    <source>
        <dbReference type="Proteomes" id="UP001180551"/>
    </source>
</evidence>
<dbReference type="Pfam" id="PF12833">
    <property type="entry name" value="HTH_18"/>
    <property type="match status" value="1"/>
</dbReference>